<organism evidence="1 2">
    <name type="scientific">Tetradesmus obliquus</name>
    <name type="common">Green alga</name>
    <name type="synonym">Acutodesmus obliquus</name>
    <dbReference type="NCBI Taxonomy" id="3088"/>
    <lineage>
        <taxon>Eukaryota</taxon>
        <taxon>Viridiplantae</taxon>
        <taxon>Chlorophyta</taxon>
        <taxon>core chlorophytes</taxon>
        <taxon>Chlorophyceae</taxon>
        <taxon>CS clade</taxon>
        <taxon>Sphaeropleales</taxon>
        <taxon>Scenedesmaceae</taxon>
        <taxon>Tetradesmus</taxon>
    </lineage>
</organism>
<dbReference type="Proteomes" id="UP001244341">
    <property type="component" value="Chromosome 4b"/>
</dbReference>
<dbReference type="EMBL" id="CP126211">
    <property type="protein sequence ID" value="WIA13204.1"/>
    <property type="molecule type" value="Genomic_DNA"/>
</dbReference>
<protein>
    <submittedName>
        <fullName evidence="1">Uncharacterized protein</fullName>
    </submittedName>
</protein>
<proteinExistence type="predicted"/>
<evidence type="ECO:0000313" key="1">
    <source>
        <dbReference type="EMBL" id="WIA13204.1"/>
    </source>
</evidence>
<reference evidence="1 2" key="1">
    <citation type="submission" date="2023-05" db="EMBL/GenBank/DDBJ databases">
        <title>A 100% complete, gapless, phased diploid assembly of the Scenedesmus obliquus UTEX 3031 genome.</title>
        <authorList>
            <person name="Biondi T.C."/>
            <person name="Hanschen E.R."/>
            <person name="Kwon T."/>
            <person name="Eng W."/>
            <person name="Kruse C.P.S."/>
            <person name="Koehler S.I."/>
            <person name="Kunde Y."/>
            <person name="Gleasner C.D."/>
            <person name="You Mak K.T."/>
            <person name="Polle J."/>
            <person name="Hovde B.T."/>
            <person name="Starkenburg S.R."/>
        </authorList>
    </citation>
    <scope>NUCLEOTIDE SEQUENCE [LARGE SCALE GENOMIC DNA]</scope>
    <source>
        <strain evidence="1 2">DOE0152z</strain>
    </source>
</reference>
<keyword evidence="2" id="KW-1185">Reference proteome</keyword>
<gene>
    <name evidence="1" type="ORF">OEZ85_006796</name>
</gene>
<name>A0ABY8TWG6_TETOB</name>
<accession>A0ABY8TWG6</accession>
<sequence>MNMFGMLINDGTKLKGMPGCSLQDGWAAVLASTTVATAGETDPIPLKHKHLPGAALLLVLQSPDINDSCHPLAARAGILVLQ</sequence>
<evidence type="ECO:0000313" key="2">
    <source>
        <dbReference type="Proteomes" id="UP001244341"/>
    </source>
</evidence>